<protein>
    <submittedName>
        <fullName evidence="1">Uncharacterized protein</fullName>
    </submittedName>
</protein>
<evidence type="ECO:0000313" key="2">
    <source>
        <dbReference type="Proteomes" id="UP001607302"/>
    </source>
</evidence>
<accession>A0ABD2A6S1</accession>
<proteinExistence type="predicted"/>
<organism evidence="1 2">
    <name type="scientific">Vespula squamosa</name>
    <name type="common">Southern yellow jacket</name>
    <name type="synonym">Wasp</name>
    <dbReference type="NCBI Taxonomy" id="30214"/>
    <lineage>
        <taxon>Eukaryota</taxon>
        <taxon>Metazoa</taxon>
        <taxon>Ecdysozoa</taxon>
        <taxon>Arthropoda</taxon>
        <taxon>Hexapoda</taxon>
        <taxon>Insecta</taxon>
        <taxon>Pterygota</taxon>
        <taxon>Neoptera</taxon>
        <taxon>Endopterygota</taxon>
        <taxon>Hymenoptera</taxon>
        <taxon>Apocrita</taxon>
        <taxon>Aculeata</taxon>
        <taxon>Vespoidea</taxon>
        <taxon>Vespidae</taxon>
        <taxon>Vespinae</taxon>
        <taxon>Vespula</taxon>
    </lineage>
</organism>
<evidence type="ECO:0000313" key="1">
    <source>
        <dbReference type="EMBL" id="KAL2716318.1"/>
    </source>
</evidence>
<dbReference type="Proteomes" id="UP001607302">
    <property type="component" value="Unassembled WGS sequence"/>
</dbReference>
<keyword evidence="2" id="KW-1185">Reference proteome</keyword>
<sequence>MIVHVNIDNYRWKINDLVMFLDSIVNNAAFLQQREKSFYGITIDLNKNEKYSIYLNIVSFDAKL</sequence>
<comment type="caution">
    <text evidence="1">The sequence shown here is derived from an EMBL/GenBank/DDBJ whole genome shotgun (WGS) entry which is preliminary data.</text>
</comment>
<dbReference type="AlphaFoldDB" id="A0ABD2A6S1"/>
<name>A0ABD2A6S1_VESSQ</name>
<dbReference type="EMBL" id="JAUDFV010000154">
    <property type="protein sequence ID" value="KAL2716318.1"/>
    <property type="molecule type" value="Genomic_DNA"/>
</dbReference>
<reference evidence="1 2" key="1">
    <citation type="journal article" date="2024" name="Ann. Entomol. Soc. Am.">
        <title>Genomic analyses of the southern and eastern yellowjacket wasps (Hymenoptera: Vespidae) reveal evolutionary signatures of social life.</title>
        <authorList>
            <person name="Catto M.A."/>
            <person name="Caine P.B."/>
            <person name="Orr S.E."/>
            <person name="Hunt B.G."/>
            <person name="Goodisman M.A.D."/>
        </authorList>
    </citation>
    <scope>NUCLEOTIDE SEQUENCE [LARGE SCALE GENOMIC DNA]</scope>
    <source>
        <strain evidence="1">233</strain>
        <tissue evidence="1">Head and thorax</tissue>
    </source>
</reference>
<gene>
    <name evidence="1" type="ORF">V1478_013994</name>
</gene>